<evidence type="ECO:0000256" key="4">
    <source>
        <dbReference type="ARBA" id="ARBA00022692"/>
    </source>
</evidence>
<evidence type="ECO:0000256" key="2">
    <source>
        <dbReference type="ARBA" id="ARBA00006217"/>
    </source>
</evidence>
<keyword evidence="17" id="KW-1185">Reference proteome</keyword>
<dbReference type="GO" id="GO:0015976">
    <property type="term" value="P:carbon utilization"/>
    <property type="evidence" value="ECO:0007669"/>
    <property type="project" value="InterPro"/>
</dbReference>
<feature type="binding site" evidence="13">
    <location>
        <position position="616"/>
    </location>
    <ligand>
        <name>Zn(2+)</name>
        <dbReference type="ChEBI" id="CHEBI:29105"/>
    </ligand>
</feature>
<dbReference type="Gene3D" id="3.40.1050.10">
    <property type="entry name" value="Carbonic anhydrase"/>
    <property type="match status" value="1"/>
</dbReference>
<accession>I4B8H6</accession>
<dbReference type="SUPFAM" id="SSF53056">
    <property type="entry name" value="beta-carbonic anhydrase, cab"/>
    <property type="match status" value="1"/>
</dbReference>
<dbReference type="InterPro" id="IPR036874">
    <property type="entry name" value="Carbonic_anhydrase_sf"/>
</dbReference>
<keyword evidence="8 14" id="KW-0472">Membrane</keyword>
<dbReference type="HOGENOM" id="CLU_003182_11_1_12"/>
<evidence type="ECO:0000256" key="5">
    <source>
        <dbReference type="ARBA" id="ARBA00022723"/>
    </source>
</evidence>
<dbReference type="PANTHER" id="PTHR11002:SF76">
    <property type="entry name" value="CARBONIC ANHYDRASE"/>
    <property type="match status" value="1"/>
</dbReference>
<feature type="transmembrane region" description="Helical" evidence="14">
    <location>
        <begin position="162"/>
        <end position="182"/>
    </location>
</feature>
<evidence type="ECO:0000256" key="11">
    <source>
        <dbReference type="ARBA" id="ARBA00048348"/>
    </source>
</evidence>
<name>I4B8H6_TURPD</name>
<dbReference type="Pfam" id="PF00484">
    <property type="entry name" value="Pro_CA"/>
    <property type="match status" value="1"/>
</dbReference>
<evidence type="ECO:0000256" key="14">
    <source>
        <dbReference type="SAM" id="Phobius"/>
    </source>
</evidence>
<feature type="domain" description="SLC26A/SulP transporter" evidence="15">
    <location>
        <begin position="6"/>
        <end position="391"/>
    </location>
</feature>
<protein>
    <recommendedName>
        <fullName evidence="10">Carbonic anhydrase 2</fullName>
        <ecNumber evidence="3">4.2.1.1</ecNumber>
    </recommendedName>
    <alternativeName>
        <fullName evidence="12">Carbonate dehydratase 2</fullName>
    </alternativeName>
</protein>
<keyword evidence="6 13" id="KW-0862">Zinc</keyword>
<dbReference type="KEGG" id="tpx:Turpa_2944"/>
<dbReference type="RefSeq" id="WP_014804085.1">
    <property type="nucleotide sequence ID" value="NC_018020.1"/>
</dbReference>
<keyword evidence="7 14" id="KW-1133">Transmembrane helix</keyword>
<dbReference type="PROSITE" id="PS00705">
    <property type="entry name" value="PROK_CO2_ANHYDRASE_2"/>
    <property type="match status" value="1"/>
</dbReference>
<dbReference type="AlphaFoldDB" id="I4B8H6"/>
<evidence type="ECO:0000256" key="13">
    <source>
        <dbReference type="PIRSR" id="PIRSR601765-1"/>
    </source>
</evidence>
<dbReference type="InterPro" id="IPR001765">
    <property type="entry name" value="Carbonic_anhydrase"/>
</dbReference>
<comment type="cofactor">
    <cofactor evidence="13">
        <name>Zn(2+)</name>
        <dbReference type="ChEBI" id="CHEBI:29105"/>
    </cofactor>
    <text evidence="13">Binds 1 zinc ion per subunit.</text>
</comment>
<dbReference type="EC" id="4.2.1.1" evidence="3"/>
<feature type="binding site" evidence="13">
    <location>
        <position position="559"/>
    </location>
    <ligand>
        <name>Zn(2+)</name>
        <dbReference type="ChEBI" id="CHEBI:29105"/>
    </ligand>
</feature>
<evidence type="ECO:0000259" key="15">
    <source>
        <dbReference type="Pfam" id="PF00916"/>
    </source>
</evidence>
<feature type="transmembrane region" description="Helical" evidence="14">
    <location>
        <begin position="358"/>
        <end position="377"/>
    </location>
</feature>
<keyword evidence="4 14" id="KW-0812">Transmembrane</keyword>
<dbReference type="Pfam" id="PF00916">
    <property type="entry name" value="Sulfate_transp"/>
    <property type="match status" value="1"/>
</dbReference>
<dbReference type="EMBL" id="CP002959">
    <property type="protein sequence ID" value="AFM13583.1"/>
    <property type="molecule type" value="Genomic_DNA"/>
</dbReference>
<dbReference type="FunFam" id="3.40.1050.10:FF:000001">
    <property type="entry name" value="Carbonic anhydrase"/>
    <property type="match status" value="1"/>
</dbReference>
<dbReference type="Proteomes" id="UP000006048">
    <property type="component" value="Chromosome"/>
</dbReference>
<evidence type="ECO:0000256" key="12">
    <source>
        <dbReference type="ARBA" id="ARBA00082533"/>
    </source>
</evidence>
<feature type="transmembrane region" description="Helical" evidence="14">
    <location>
        <begin position="35"/>
        <end position="53"/>
    </location>
</feature>
<dbReference type="SMART" id="SM00947">
    <property type="entry name" value="Pro_CA"/>
    <property type="match status" value="1"/>
</dbReference>
<feature type="transmembrane region" description="Helical" evidence="14">
    <location>
        <begin position="194"/>
        <end position="218"/>
    </location>
</feature>
<evidence type="ECO:0000256" key="10">
    <source>
        <dbReference type="ARBA" id="ARBA00039351"/>
    </source>
</evidence>
<feature type="transmembrane region" description="Helical" evidence="14">
    <location>
        <begin position="334"/>
        <end position="352"/>
    </location>
</feature>
<evidence type="ECO:0000313" key="16">
    <source>
        <dbReference type="EMBL" id="AFM13583.1"/>
    </source>
</evidence>
<dbReference type="GO" id="GO:0008270">
    <property type="term" value="F:zinc ion binding"/>
    <property type="evidence" value="ECO:0007669"/>
    <property type="project" value="InterPro"/>
</dbReference>
<evidence type="ECO:0000256" key="7">
    <source>
        <dbReference type="ARBA" id="ARBA00022989"/>
    </source>
</evidence>
<feature type="binding site" evidence="13">
    <location>
        <position position="557"/>
    </location>
    <ligand>
        <name>Zn(2+)</name>
        <dbReference type="ChEBI" id="CHEBI:29105"/>
    </ligand>
</feature>
<dbReference type="OrthoDB" id="9769739at2"/>
<dbReference type="PATRIC" id="fig|869212.3.peg.2968"/>
<evidence type="ECO:0000256" key="8">
    <source>
        <dbReference type="ARBA" id="ARBA00023136"/>
    </source>
</evidence>
<dbReference type="PANTHER" id="PTHR11002">
    <property type="entry name" value="CARBONIC ANHYDRASE"/>
    <property type="match status" value="1"/>
</dbReference>
<sequence>MSSAIKQNIPSAIVLFLVALPLCLGIAQSQGAPPIAGLITGIVGGIVVGALGASPLSIAGPSAGLSMVVISGIAATGGFQAFSVAVIIAGAIQMGLAWLKFGMFSKFIPGSVIRGLLAAVGIIIVLKQIPHVFGYDGDFIGDLQFTQGDGRNTFTELWFMTGYMNATTFLISAVSLSGMLVWEKQIATRYKRLAAVPGALVAVVLGIAVNELAGHVAWLNQVGESHLLRLPGNIGPKDLFSHFYTLNFAQQLQKPEIWKTAVVISLLASTKSLIGLEASDKIDPQRRVCDKNRDLLAQGIGNVLCGLFGGLPLTTVLIGTIANAKAGATSRISVIIHGLLLLAATLLIAPFFKLIPLTTFAVIIAVVGYRLTSYTVFKEQWVAGREHFLPFLATFVAVIFTDIITGAAIGFLVALAFILKGTYQKGFYSSQQNNVYTIRLGDSISFIHRAGLSEELRKIPSGSRVNLIADSTQSVHHDIAEVINEFQAGAQNRQISIVKNNIPYIPDRKDLKSLKNVTYRKMLYGNRQWVEESLARDRLYFEKLARGQAPQILWIGCADSRVPPNEITKTQPGEIFMHRNIANLVVHTDLNMLSVLQYAVEVLQVKQVIVCGHYECGGVATAMKNADVGLVNNWLRQIKEVYSANVAELERIGDTKMRERLLVELNVREQVRNLAMTSIIQKAWKKRQLEIHGWVVDLGTGYIKELPISLNGASDLEPIFRYKV</sequence>
<feature type="transmembrane region" description="Helical" evidence="14">
    <location>
        <begin position="111"/>
        <end position="129"/>
    </location>
</feature>
<keyword evidence="5 13" id="KW-0479">Metal-binding</keyword>
<dbReference type="GO" id="GO:0004089">
    <property type="term" value="F:carbonate dehydratase activity"/>
    <property type="evidence" value="ECO:0007669"/>
    <property type="project" value="UniProtKB-EC"/>
</dbReference>
<evidence type="ECO:0000256" key="9">
    <source>
        <dbReference type="ARBA" id="ARBA00023239"/>
    </source>
</evidence>
<dbReference type="CDD" id="cd00883">
    <property type="entry name" value="beta_CA_cladeA"/>
    <property type="match status" value="1"/>
</dbReference>
<evidence type="ECO:0000256" key="6">
    <source>
        <dbReference type="ARBA" id="ARBA00022833"/>
    </source>
</evidence>
<organism evidence="16 17">
    <name type="scientific">Turneriella parva (strain ATCC BAA-1111 / DSM 21527 / NCTC 11395 / H)</name>
    <name type="common">Leptospira parva</name>
    <dbReference type="NCBI Taxonomy" id="869212"/>
    <lineage>
        <taxon>Bacteria</taxon>
        <taxon>Pseudomonadati</taxon>
        <taxon>Spirochaetota</taxon>
        <taxon>Spirochaetia</taxon>
        <taxon>Leptospirales</taxon>
        <taxon>Leptospiraceae</taxon>
        <taxon>Turneriella</taxon>
    </lineage>
</organism>
<dbReference type="InterPro" id="IPR011547">
    <property type="entry name" value="SLC26A/SulP_dom"/>
</dbReference>
<evidence type="ECO:0000256" key="3">
    <source>
        <dbReference type="ARBA" id="ARBA00012925"/>
    </source>
</evidence>
<dbReference type="STRING" id="869212.Turpa_2944"/>
<dbReference type="GO" id="GO:0016020">
    <property type="term" value="C:membrane"/>
    <property type="evidence" value="ECO:0007669"/>
    <property type="project" value="UniProtKB-SubCell"/>
</dbReference>
<evidence type="ECO:0000256" key="1">
    <source>
        <dbReference type="ARBA" id="ARBA00004141"/>
    </source>
</evidence>
<comment type="subcellular location">
    <subcellularLocation>
        <location evidence="1">Membrane</location>
        <topology evidence="1">Multi-pass membrane protein</topology>
    </subcellularLocation>
</comment>
<comment type="similarity">
    <text evidence="2">Belongs to the beta-class carbonic anhydrase family.</text>
</comment>
<reference evidence="16 17" key="1">
    <citation type="submission" date="2012-06" db="EMBL/GenBank/DDBJ databases">
        <title>The complete chromosome of genome of Turneriella parva DSM 21527.</title>
        <authorList>
            <consortium name="US DOE Joint Genome Institute (JGI-PGF)"/>
            <person name="Lucas S."/>
            <person name="Han J."/>
            <person name="Lapidus A."/>
            <person name="Bruce D."/>
            <person name="Goodwin L."/>
            <person name="Pitluck S."/>
            <person name="Peters L."/>
            <person name="Kyrpides N."/>
            <person name="Mavromatis K."/>
            <person name="Ivanova N."/>
            <person name="Mikhailova N."/>
            <person name="Chertkov O."/>
            <person name="Detter J.C."/>
            <person name="Tapia R."/>
            <person name="Han C."/>
            <person name="Land M."/>
            <person name="Hauser L."/>
            <person name="Markowitz V."/>
            <person name="Cheng J.-F."/>
            <person name="Hugenholtz P."/>
            <person name="Woyke T."/>
            <person name="Wu D."/>
            <person name="Gronow S."/>
            <person name="Wellnitz S."/>
            <person name="Brambilla E."/>
            <person name="Klenk H.-P."/>
            <person name="Eisen J.A."/>
        </authorList>
    </citation>
    <scope>NUCLEOTIDE SEQUENCE [LARGE SCALE GENOMIC DNA]</scope>
    <source>
        <strain evidence="17">ATCC BAA-1111 / DSM 21527 / NCTC 11395 / H</strain>
    </source>
</reference>
<dbReference type="PROSITE" id="PS00704">
    <property type="entry name" value="PROK_CO2_ANHYDRASE_1"/>
    <property type="match status" value="1"/>
</dbReference>
<gene>
    <name evidence="16" type="ordered locus">Turpa_2944</name>
</gene>
<dbReference type="InterPro" id="IPR015892">
    <property type="entry name" value="Carbonic_anhydrase_CS"/>
</dbReference>
<feature type="transmembrane region" description="Helical" evidence="14">
    <location>
        <begin position="389"/>
        <end position="419"/>
    </location>
</feature>
<feature type="binding site" evidence="13">
    <location>
        <position position="613"/>
    </location>
    <ligand>
        <name>Zn(2+)</name>
        <dbReference type="ChEBI" id="CHEBI:29105"/>
    </ligand>
</feature>
<comment type="catalytic activity">
    <reaction evidence="11">
        <text>hydrogencarbonate + H(+) = CO2 + H2O</text>
        <dbReference type="Rhea" id="RHEA:10748"/>
        <dbReference type="ChEBI" id="CHEBI:15377"/>
        <dbReference type="ChEBI" id="CHEBI:15378"/>
        <dbReference type="ChEBI" id="CHEBI:16526"/>
        <dbReference type="ChEBI" id="CHEBI:17544"/>
        <dbReference type="EC" id="4.2.1.1"/>
    </reaction>
</comment>
<keyword evidence="9" id="KW-0456">Lyase</keyword>
<feature type="transmembrane region" description="Helical" evidence="14">
    <location>
        <begin position="300"/>
        <end position="322"/>
    </location>
</feature>
<proteinExistence type="inferred from homology"/>
<evidence type="ECO:0000313" key="17">
    <source>
        <dbReference type="Proteomes" id="UP000006048"/>
    </source>
</evidence>